<dbReference type="InterPro" id="IPR014746">
    <property type="entry name" value="Gln_synth/guanido_kin_cat_dom"/>
</dbReference>
<dbReference type="PANTHER" id="PTHR36510:SF3">
    <property type="entry name" value="CONSERVED PROTEIN"/>
    <property type="match status" value="1"/>
</dbReference>
<dbReference type="SUPFAM" id="SSF55931">
    <property type="entry name" value="Glutamine synthetase/guanido kinase"/>
    <property type="match status" value="1"/>
</dbReference>
<keyword evidence="3" id="KW-1185">Reference proteome</keyword>
<dbReference type="InterPro" id="IPR006336">
    <property type="entry name" value="GCS2"/>
</dbReference>
<dbReference type="PIRSF" id="PIRSF012666">
    <property type="entry name" value="UCP012666"/>
    <property type="match status" value="1"/>
</dbReference>
<gene>
    <name evidence="2" type="ORF">I4J89_03540</name>
</gene>
<evidence type="ECO:0000313" key="2">
    <source>
        <dbReference type="EMBL" id="MBG0560539.1"/>
    </source>
</evidence>
<dbReference type="InterPro" id="IPR016602">
    <property type="entry name" value="UCP012666"/>
</dbReference>
<reference evidence="2" key="1">
    <citation type="submission" date="2020-11" db="EMBL/GenBank/DDBJ databases">
        <title>Isolation and identification of active actinomycetes.</title>
        <authorList>
            <person name="Sun X."/>
        </authorList>
    </citation>
    <scope>NUCLEOTIDE SEQUENCE</scope>
    <source>
        <strain evidence="2">NEAU-A11</strain>
    </source>
</reference>
<comment type="caution">
    <text evidence="2">The sequence shown here is derived from an EMBL/GenBank/DDBJ whole genome shotgun (WGS) entry which is preliminary data.</text>
</comment>
<dbReference type="RefSeq" id="WP_196412356.1">
    <property type="nucleotide sequence ID" value="NZ_JADQTO010000002.1"/>
</dbReference>
<name>A0A931C1G7_9ACTN</name>
<accession>A0A931C1G7</accession>
<keyword evidence="2" id="KW-0436">Ligase</keyword>
<evidence type="ECO:0000256" key="1">
    <source>
        <dbReference type="ARBA" id="ARBA00048819"/>
    </source>
</evidence>
<evidence type="ECO:0000313" key="3">
    <source>
        <dbReference type="Proteomes" id="UP000598146"/>
    </source>
</evidence>
<protein>
    <submittedName>
        <fullName evidence="2">Glutamate--cysteine ligase</fullName>
    </submittedName>
</protein>
<organism evidence="2 3">
    <name type="scientific">Actinoplanes aureus</name>
    <dbReference type="NCBI Taxonomy" id="2792083"/>
    <lineage>
        <taxon>Bacteria</taxon>
        <taxon>Bacillati</taxon>
        <taxon>Actinomycetota</taxon>
        <taxon>Actinomycetes</taxon>
        <taxon>Micromonosporales</taxon>
        <taxon>Micromonosporaceae</taxon>
        <taxon>Actinoplanes</taxon>
    </lineage>
</organism>
<dbReference type="InterPro" id="IPR050141">
    <property type="entry name" value="GCL_type2/YbdK_subfam"/>
</dbReference>
<comment type="catalytic activity">
    <reaction evidence="1">
        <text>L-cysteine + L-glutamate + ATP = gamma-L-glutamyl-L-cysteine + ADP + phosphate + H(+)</text>
        <dbReference type="Rhea" id="RHEA:13285"/>
        <dbReference type="ChEBI" id="CHEBI:15378"/>
        <dbReference type="ChEBI" id="CHEBI:29985"/>
        <dbReference type="ChEBI" id="CHEBI:30616"/>
        <dbReference type="ChEBI" id="CHEBI:35235"/>
        <dbReference type="ChEBI" id="CHEBI:43474"/>
        <dbReference type="ChEBI" id="CHEBI:58173"/>
        <dbReference type="ChEBI" id="CHEBI:456216"/>
        <dbReference type="EC" id="6.3.2.2"/>
    </reaction>
</comment>
<dbReference type="AlphaFoldDB" id="A0A931C1G7"/>
<dbReference type="GO" id="GO:0004357">
    <property type="term" value="F:glutamate-cysteine ligase activity"/>
    <property type="evidence" value="ECO:0007669"/>
    <property type="project" value="UniProtKB-EC"/>
</dbReference>
<dbReference type="Pfam" id="PF04107">
    <property type="entry name" value="GCS2"/>
    <property type="match status" value="1"/>
</dbReference>
<dbReference type="GO" id="GO:0042398">
    <property type="term" value="P:modified amino acid biosynthetic process"/>
    <property type="evidence" value="ECO:0007669"/>
    <property type="project" value="InterPro"/>
</dbReference>
<proteinExistence type="predicted"/>
<dbReference type="Proteomes" id="UP000598146">
    <property type="component" value="Unassembled WGS sequence"/>
</dbReference>
<sequence length="492" mass="54733">MGKDLINAVFSSHDRVRFRQKVRDCVDVIGRMLEADVFDPGSRTTGLEIEINLVDGEAEPAMRNGEVLHSLGDPRFQAELGKFNIEFNVPPRRITGDGLSAFEQDILDGMRQASECARKCESRLALIGMLPTLAPEHLVLGNLSAGERFQALNTEIIGARGDDFRIDIRGHERFRGSSDSIALEAACTSVQFHLQVAPKDFAAVWNASEAIAAAQVALGANSPFLHGRRLWAETRIAFFEQATDPRPDEFKTQGVRPRVWFGEQWITSALDLYEENLRFFPPLLPELSEEDPIEVWASGGIPQLYELRLHNGTVYRWNRPVYDVTDGRPHLRVENRVLPSGPTVVDLIANAAFYFGVVGELPEEECPIWSRLEFPVAAANFRAGARDGLDATVHWPGLGEVPVADLILDTLLPKAYAGLGRLGVGPAQRDRLLGIVEGRCRTRRNGATWQTQAVRAAEESRGLDRAAAVRDMTQRYLELQRSNEPVHTWPEG</sequence>
<dbReference type="Gene3D" id="3.30.590.20">
    <property type="match status" value="1"/>
</dbReference>
<dbReference type="PANTHER" id="PTHR36510">
    <property type="entry name" value="GLUTAMATE--CYSTEINE LIGASE 2-RELATED"/>
    <property type="match status" value="1"/>
</dbReference>
<dbReference type="EMBL" id="JADQTO010000002">
    <property type="protein sequence ID" value="MBG0560539.1"/>
    <property type="molecule type" value="Genomic_DNA"/>
</dbReference>